<evidence type="ECO:0000256" key="1">
    <source>
        <dbReference type="SAM" id="MobiDB-lite"/>
    </source>
</evidence>
<reference evidence="2 3" key="1">
    <citation type="journal article" date="2015" name="Stand. Genomic Sci.">
        <title>Genomic Encyclopedia of Bacterial and Archaeal Type Strains, Phase III: the genomes of soil and plant-associated and newly described type strains.</title>
        <authorList>
            <person name="Whitman W.B."/>
            <person name="Woyke T."/>
            <person name="Klenk H.P."/>
            <person name="Zhou Y."/>
            <person name="Lilburn T.G."/>
            <person name="Beck B.J."/>
            <person name="De Vos P."/>
            <person name="Vandamme P."/>
            <person name="Eisen J.A."/>
            <person name="Garrity G."/>
            <person name="Hugenholtz P."/>
            <person name="Kyrpides N.C."/>
        </authorList>
    </citation>
    <scope>NUCLEOTIDE SEQUENCE [LARGE SCALE GENOMIC DNA]</scope>
    <source>
        <strain evidence="2 3">CGMCC 1.10116</strain>
    </source>
</reference>
<keyword evidence="3" id="KW-1185">Reference proteome</keyword>
<dbReference type="Proteomes" id="UP000315711">
    <property type="component" value="Unassembled WGS sequence"/>
</dbReference>
<dbReference type="EMBL" id="VLKZ01000013">
    <property type="protein sequence ID" value="TWI53277.1"/>
    <property type="molecule type" value="Genomic_DNA"/>
</dbReference>
<comment type="caution">
    <text evidence="2">The sequence shown here is derived from an EMBL/GenBank/DDBJ whole genome shotgun (WGS) entry which is preliminary data.</text>
</comment>
<gene>
    <name evidence="2" type="ORF">IQ10_03411</name>
</gene>
<name>A0A562Q938_9BACI</name>
<feature type="region of interest" description="Disordered" evidence="1">
    <location>
        <begin position="39"/>
        <end position="60"/>
    </location>
</feature>
<proteinExistence type="predicted"/>
<dbReference type="AlphaFoldDB" id="A0A562Q938"/>
<dbReference type="OrthoDB" id="9960541at2"/>
<dbReference type="RefSeq" id="WP_144451597.1">
    <property type="nucleotide sequence ID" value="NZ_VLKZ01000013.1"/>
</dbReference>
<accession>A0A562Q938</accession>
<evidence type="ECO:0000313" key="3">
    <source>
        <dbReference type="Proteomes" id="UP000315711"/>
    </source>
</evidence>
<organism evidence="2 3">
    <name type="scientific">Halalkalibacter nanhaiisediminis</name>
    <dbReference type="NCBI Taxonomy" id="688079"/>
    <lineage>
        <taxon>Bacteria</taxon>
        <taxon>Bacillati</taxon>
        <taxon>Bacillota</taxon>
        <taxon>Bacilli</taxon>
        <taxon>Bacillales</taxon>
        <taxon>Bacillaceae</taxon>
        <taxon>Halalkalibacter</taxon>
    </lineage>
</organism>
<protein>
    <recommendedName>
        <fullName evidence="4">Spore coat protein CotO</fullName>
    </recommendedName>
</protein>
<evidence type="ECO:0000313" key="2">
    <source>
        <dbReference type="EMBL" id="TWI53277.1"/>
    </source>
</evidence>
<evidence type="ECO:0008006" key="4">
    <source>
        <dbReference type="Google" id="ProtNLM"/>
    </source>
</evidence>
<sequence length="154" mass="18078">MPKRTLPLLYIHQAKETEVEVDNQEFFYRKKELDKEVQQEIVGRREETKSDTSREARDQVQKDKVKVWETKVAKVNLVNKQIDVEERSISEKITYIQSMPDTIKPNTELQVKGMTYIGLIEKIENEKIMLRMEAPPHNIELNLNEVTAIKVVNP</sequence>